<proteinExistence type="predicted"/>
<keyword evidence="3" id="KW-1185">Reference proteome</keyword>
<evidence type="ECO:0008006" key="4">
    <source>
        <dbReference type="Google" id="ProtNLM"/>
    </source>
</evidence>
<sequence>MFLEKAAALRAEADRAERPDVSPWAPREEARGGQEELEAPVPSPRRAAVSMQEGSSLVKAKDFHFPALANGLDFLRSAVELLARQGGPEPRDLKCAVLHLHAAAEVLFKARLEMHQPALVWANTGKFDETKHKAGKYRSCGAEKAIERLNENVGLAVETVLDPEDEDLVALGQLRNRLTHFGGSDTFGAVQARTLPVLTLLMYFLRFDVLPHVEDPGEAWTAEQEMDEIRGHLQHITAFVAQRKSEIADQLRGHEYVTVPCRSCGLYAVVLDGGAVDLTCHFCWQSYGSGVEAAWEYIGESRHITIKDGGQDFDSCSVCGDSAVAPVNTAAAPDTISYICFSCGSGHAGVCDYCQQAGDLAFTVADMGEDMCEDCYAYRLAKF</sequence>
<name>A0ABY6I4I8_STRPE</name>
<dbReference type="RefSeq" id="WP_264241876.1">
    <property type="nucleotide sequence ID" value="NZ_CP107567.1"/>
</dbReference>
<evidence type="ECO:0000313" key="3">
    <source>
        <dbReference type="Proteomes" id="UP001163878"/>
    </source>
</evidence>
<reference evidence="2" key="1">
    <citation type="submission" date="2022-10" db="EMBL/GenBank/DDBJ databases">
        <title>Cytochrome P450 Catalyzes Benzene Ring Formation in the Biosynthesis of Trialkyl-Substituted Aromatic Polyketides.</title>
        <authorList>
            <person name="Zhao E."/>
            <person name="Ge H."/>
        </authorList>
    </citation>
    <scope>NUCLEOTIDE SEQUENCE</scope>
    <source>
        <strain evidence="2">NA0869</strain>
    </source>
</reference>
<accession>A0ABY6I4I8</accession>
<dbReference type="Proteomes" id="UP001163878">
    <property type="component" value="Chromosome"/>
</dbReference>
<protein>
    <recommendedName>
        <fullName evidence="4">HsdR</fullName>
    </recommendedName>
</protein>
<feature type="compositionally biased region" description="Basic and acidic residues" evidence="1">
    <location>
        <begin position="11"/>
        <end position="34"/>
    </location>
</feature>
<gene>
    <name evidence="2" type="ORF">OGH68_03775</name>
</gene>
<organism evidence="2 3">
    <name type="scientific">Streptomyces peucetius</name>
    <dbReference type="NCBI Taxonomy" id="1950"/>
    <lineage>
        <taxon>Bacteria</taxon>
        <taxon>Bacillati</taxon>
        <taxon>Actinomycetota</taxon>
        <taxon>Actinomycetes</taxon>
        <taxon>Kitasatosporales</taxon>
        <taxon>Streptomycetaceae</taxon>
        <taxon>Streptomyces</taxon>
    </lineage>
</organism>
<feature type="compositionally biased region" description="Low complexity" evidence="1">
    <location>
        <begin position="1"/>
        <end position="10"/>
    </location>
</feature>
<evidence type="ECO:0000256" key="1">
    <source>
        <dbReference type="SAM" id="MobiDB-lite"/>
    </source>
</evidence>
<dbReference type="EMBL" id="CP107567">
    <property type="protein sequence ID" value="UYQ60670.1"/>
    <property type="molecule type" value="Genomic_DNA"/>
</dbReference>
<feature type="region of interest" description="Disordered" evidence="1">
    <location>
        <begin position="1"/>
        <end position="48"/>
    </location>
</feature>
<evidence type="ECO:0000313" key="2">
    <source>
        <dbReference type="EMBL" id="UYQ60670.1"/>
    </source>
</evidence>